<comment type="similarity">
    <text evidence="4">Belongs to the acyltransferase PapA5 family.</text>
</comment>
<proteinExistence type="inferred from homology"/>
<evidence type="ECO:0000256" key="11">
    <source>
        <dbReference type="ARBA" id="ARBA00033407"/>
    </source>
</evidence>
<dbReference type="InterPro" id="IPR031641">
    <property type="entry name" value="PapA_C"/>
</dbReference>
<dbReference type="PANTHER" id="PTHR28037">
    <property type="entry name" value="ALCOHOL O-ACETYLTRANSFERASE 1-RELATED"/>
    <property type="match status" value="1"/>
</dbReference>
<dbReference type="Pfam" id="PF16911">
    <property type="entry name" value="PapA_C"/>
    <property type="match status" value="1"/>
</dbReference>
<evidence type="ECO:0000259" key="13">
    <source>
        <dbReference type="Pfam" id="PF16911"/>
    </source>
</evidence>
<evidence type="ECO:0000256" key="4">
    <source>
        <dbReference type="ARBA" id="ARBA00006558"/>
    </source>
</evidence>
<comment type="catalytic activity">
    <reaction evidence="1">
        <text>2 a mycocerosyl-[mycocerosic acid synthase] + a phthiocerol = a dimycocerosyl phthiocerol + 2 holo-[mycocerosic acid synthase].</text>
        <dbReference type="EC" id="2.3.1.282"/>
    </reaction>
</comment>
<dbReference type="EMBL" id="JAGGMQ010000001">
    <property type="protein sequence ID" value="MBP2171114.1"/>
    <property type="molecule type" value="Genomic_DNA"/>
</dbReference>
<feature type="domain" description="Phthiocerol/phthiodiolone dimycocerosyl transferase C-terminal" evidence="13">
    <location>
        <begin position="203"/>
        <end position="349"/>
    </location>
</feature>
<dbReference type="InterPro" id="IPR023213">
    <property type="entry name" value="CAT-like_dom_sf"/>
</dbReference>
<gene>
    <name evidence="14" type="ORF">J2125_004306</name>
</gene>
<organism evidence="14 15">
    <name type="scientific">Winslowiella toletana</name>
    <dbReference type="NCBI Taxonomy" id="92490"/>
    <lineage>
        <taxon>Bacteria</taxon>
        <taxon>Pseudomonadati</taxon>
        <taxon>Pseudomonadota</taxon>
        <taxon>Gammaproteobacteria</taxon>
        <taxon>Enterobacterales</taxon>
        <taxon>Erwiniaceae</taxon>
        <taxon>Winslowiella</taxon>
    </lineage>
</organism>
<keyword evidence="8" id="KW-0012">Acyltransferase</keyword>
<evidence type="ECO:0000259" key="12">
    <source>
        <dbReference type="Pfam" id="PF00668"/>
    </source>
</evidence>
<evidence type="ECO:0000313" key="14">
    <source>
        <dbReference type="EMBL" id="MBP2171114.1"/>
    </source>
</evidence>
<evidence type="ECO:0000256" key="2">
    <source>
        <dbReference type="ARBA" id="ARBA00000625"/>
    </source>
</evidence>
<dbReference type="InterPro" id="IPR052058">
    <property type="entry name" value="Alcohol_O-acetyltransferase"/>
</dbReference>
<evidence type="ECO:0000256" key="5">
    <source>
        <dbReference type="ARBA" id="ARBA00012866"/>
    </source>
</evidence>
<evidence type="ECO:0000256" key="7">
    <source>
        <dbReference type="ARBA" id="ARBA00022679"/>
    </source>
</evidence>
<evidence type="ECO:0000256" key="1">
    <source>
        <dbReference type="ARBA" id="ARBA00000026"/>
    </source>
</evidence>
<dbReference type="Gene3D" id="3.30.559.30">
    <property type="entry name" value="Nonribosomal peptide synthetase, condensation domain"/>
    <property type="match status" value="1"/>
</dbReference>
<dbReference type="InterPro" id="IPR001242">
    <property type="entry name" value="Condensation_dom"/>
</dbReference>
<dbReference type="RefSeq" id="WP_026111829.1">
    <property type="nucleotide sequence ID" value="NZ_JAGGMQ010000001.1"/>
</dbReference>
<dbReference type="PANTHER" id="PTHR28037:SF1">
    <property type="entry name" value="ALCOHOL O-ACETYLTRANSFERASE 1-RELATED"/>
    <property type="match status" value="1"/>
</dbReference>
<accession>A0ABS4PEP7</accession>
<name>A0ABS4PEP7_9GAMM</name>
<dbReference type="SUPFAM" id="SSF52777">
    <property type="entry name" value="CoA-dependent acyltransferases"/>
    <property type="match status" value="2"/>
</dbReference>
<sequence length="419" mass="46106">MENISHKESTLRALGALENYAWQSDTTSPKHFTMSAEVGGSTTLDEWSAALKKVQSRHPLINARVDTGKDGRLHFFHGQAIDIPLRIAHLNKIVSVENEIKREFSAPFGTGDVALLKAALLYSEDRCVIIITAHHAIADGKSLTHFIHDILETLTGTILPDLALLPSIEDACSLDTECAGDINMPVLAAEPVPYTERSLARLNISRQQLSPELSNRIRDRAKKENTTVHGALSAAFVMAFYKSPAWPDRPVRICTPIDARKYSGLDYGLSFMALFPTYHYEAGTSEDFWHIARAVTEDLDAYRKKSGMAALIELVEPLMNNHGLSEMIKFDRECSAADVLISNLGVLPFNKKIGNLTLESLWGPSVLLGTEGEQTIGVATINNCIHLIHTSYQPISDFLEHAKNALTVATGITELQVHG</sequence>
<evidence type="ECO:0000256" key="10">
    <source>
        <dbReference type="ARBA" id="ARBA00032317"/>
    </source>
</evidence>
<evidence type="ECO:0000256" key="9">
    <source>
        <dbReference type="ARBA" id="ARBA00030465"/>
    </source>
</evidence>
<reference evidence="14 15" key="1">
    <citation type="submission" date="2021-03" db="EMBL/GenBank/DDBJ databases">
        <authorList>
            <person name="D'Agostino P."/>
            <person name="Huntemann M."/>
            <person name="Clum A."/>
            <person name="Spunde A."/>
            <person name="Palaniappan K."/>
            <person name="Ritter S."/>
            <person name="Mikhailova N."/>
            <person name="Chen I.-M."/>
            <person name="Stamatis D."/>
            <person name="Reddy T."/>
            <person name="O'Malley R."/>
            <person name="Daum C."/>
            <person name="Shapiro N."/>
            <person name="Ivanova N."/>
            <person name="Kyrpides N."/>
            <person name="Woyke T."/>
        </authorList>
    </citation>
    <scope>NUCLEOTIDE SEQUENCE [LARGE SCALE GENOMIC DNA]</scope>
    <source>
        <strain evidence="14 15">WS4403</strain>
    </source>
</reference>
<keyword evidence="7" id="KW-0808">Transferase</keyword>
<feature type="domain" description="Condensation" evidence="12">
    <location>
        <begin position="29"/>
        <end position="152"/>
    </location>
</feature>
<evidence type="ECO:0000256" key="8">
    <source>
        <dbReference type="ARBA" id="ARBA00023315"/>
    </source>
</evidence>
<dbReference type="Gene3D" id="3.30.559.10">
    <property type="entry name" value="Chloramphenicol acetyltransferase-like domain"/>
    <property type="match status" value="1"/>
</dbReference>
<dbReference type="EC" id="2.3.1.282" evidence="5"/>
<evidence type="ECO:0000256" key="3">
    <source>
        <dbReference type="ARBA" id="ARBA00001907"/>
    </source>
</evidence>
<dbReference type="Proteomes" id="UP001195624">
    <property type="component" value="Unassembled WGS sequence"/>
</dbReference>
<evidence type="ECO:0000256" key="6">
    <source>
        <dbReference type="ARBA" id="ARBA00013449"/>
    </source>
</evidence>
<keyword evidence="15" id="KW-1185">Reference proteome</keyword>
<comment type="catalytic activity">
    <reaction evidence="3">
        <text>2 a mycocerosyl-[mycocerosic acid synthase] + a phthiodiolone = a dimycocerosyl phthiodiolone + 2 holo-[mycocerosic acid synthase].</text>
        <dbReference type="EC" id="2.3.1.282"/>
    </reaction>
</comment>
<comment type="catalytic activity">
    <reaction evidence="2">
        <text>2 a mycocerosyl-[mycocerosic acid synthase] + a phenolphthiocerol = a dimycocerosyl phenolphthiocerol + 2 holo-[mycocerosic acid synthase].</text>
        <dbReference type="EC" id="2.3.1.282"/>
    </reaction>
</comment>
<comment type="caution">
    <text evidence="14">The sequence shown here is derived from an EMBL/GenBank/DDBJ whole genome shotgun (WGS) entry which is preliminary data.</text>
</comment>
<evidence type="ECO:0000313" key="15">
    <source>
        <dbReference type="Proteomes" id="UP001195624"/>
    </source>
</evidence>
<dbReference type="Pfam" id="PF00668">
    <property type="entry name" value="Condensation"/>
    <property type="match status" value="1"/>
</dbReference>
<protein>
    <recommendedName>
        <fullName evidence="6">Phthiocerol/phthiodiolone dimycocerosyl transferase</fullName>
        <ecNumber evidence="5">2.3.1.282</ecNumber>
    </recommendedName>
    <alternativeName>
        <fullName evidence="11">Acyltransferase PapA5</fullName>
    </alternativeName>
    <alternativeName>
        <fullName evidence="9">Phthiocerol/phthiodiolone O-acyltransferase</fullName>
    </alternativeName>
    <alternativeName>
        <fullName evidence="10">Polyketide synthase-associated protein A5</fullName>
    </alternativeName>
</protein>
<reference evidence="15" key="2">
    <citation type="submission" date="2023-07" db="EMBL/GenBank/DDBJ databases">
        <title>Genome mining of underrepresented organisms for secondary metabolites.</title>
        <authorList>
            <person name="D'Agostino P.M."/>
        </authorList>
    </citation>
    <scope>NUCLEOTIDE SEQUENCE [LARGE SCALE GENOMIC DNA]</scope>
    <source>
        <strain evidence="15">WS4403</strain>
    </source>
</reference>